<dbReference type="Gene3D" id="1.25.40.340">
    <property type="match status" value="1"/>
</dbReference>
<name>A0A0R1QTR2_9LACO</name>
<proteinExistence type="predicted"/>
<dbReference type="FunFam" id="1.25.40.340:FF:000002">
    <property type="entry name" value="Dihydroxyacetone kinase, L subunit"/>
    <property type="match status" value="1"/>
</dbReference>
<evidence type="ECO:0000259" key="9">
    <source>
        <dbReference type="PROSITE" id="PS51480"/>
    </source>
</evidence>
<evidence type="ECO:0000256" key="4">
    <source>
        <dbReference type="ARBA" id="ARBA00022679"/>
    </source>
</evidence>
<evidence type="ECO:0000256" key="5">
    <source>
        <dbReference type="ARBA" id="ARBA00022777"/>
    </source>
</evidence>
<evidence type="ECO:0000313" key="10">
    <source>
        <dbReference type="EMBL" id="KRL44611.1"/>
    </source>
</evidence>
<comment type="pathway">
    <text evidence="2">Polyol metabolism; glycerol degradation.</text>
</comment>
<comment type="catalytic activity">
    <reaction evidence="1">
        <text>dihydroxyacetone + phosphoenolpyruvate = dihydroxyacetone phosphate + pyruvate</text>
        <dbReference type="Rhea" id="RHEA:18381"/>
        <dbReference type="ChEBI" id="CHEBI:15361"/>
        <dbReference type="ChEBI" id="CHEBI:16016"/>
        <dbReference type="ChEBI" id="CHEBI:57642"/>
        <dbReference type="ChEBI" id="CHEBI:58702"/>
        <dbReference type="EC" id="2.7.1.121"/>
    </reaction>
</comment>
<evidence type="ECO:0000313" key="11">
    <source>
        <dbReference type="Proteomes" id="UP000051790"/>
    </source>
</evidence>
<comment type="function">
    <text evidence="8">ADP-binding subunit of the dihydroxyacetone kinase, which is responsible for the phosphoenolpyruvate (PEP)-dependent phosphorylation of dihydroxyacetone. DhaL-ADP is converted to DhaL-ATP via a phosphoryl group transfer from DhaM and transmits it to dihydroxyacetone binds to DhaK.</text>
</comment>
<feature type="domain" description="DhaL" evidence="9">
    <location>
        <begin position="5"/>
        <end position="189"/>
    </location>
</feature>
<dbReference type="Proteomes" id="UP000051790">
    <property type="component" value="Unassembled WGS sequence"/>
</dbReference>
<dbReference type="GO" id="GO:0047324">
    <property type="term" value="F:phosphoenolpyruvate-glycerone phosphotransferase activity"/>
    <property type="evidence" value="ECO:0007669"/>
    <property type="project" value="UniProtKB-EC"/>
</dbReference>
<dbReference type="GO" id="GO:0019563">
    <property type="term" value="P:glycerol catabolic process"/>
    <property type="evidence" value="ECO:0007669"/>
    <property type="project" value="TreeGrafter"/>
</dbReference>
<keyword evidence="6" id="KW-0319">Glycerol metabolism</keyword>
<organism evidence="10 11">
    <name type="scientific">Lacticaseibacillus manihotivorans DSM 13343 = JCM 12514</name>
    <dbReference type="NCBI Taxonomy" id="1423769"/>
    <lineage>
        <taxon>Bacteria</taxon>
        <taxon>Bacillati</taxon>
        <taxon>Bacillota</taxon>
        <taxon>Bacilli</taxon>
        <taxon>Lactobacillales</taxon>
        <taxon>Lactobacillaceae</taxon>
        <taxon>Lacticaseibacillus</taxon>
    </lineage>
</organism>
<dbReference type="OrthoDB" id="9800291at2"/>
<dbReference type="PROSITE" id="PS51480">
    <property type="entry name" value="DHAL"/>
    <property type="match status" value="1"/>
</dbReference>
<keyword evidence="5 10" id="KW-0418">Kinase</keyword>
<dbReference type="InterPro" id="IPR004007">
    <property type="entry name" value="DhaL_dom"/>
</dbReference>
<dbReference type="Pfam" id="PF02734">
    <property type="entry name" value="Dak2"/>
    <property type="match status" value="1"/>
</dbReference>
<evidence type="ECO:0000256" key="8">
    <source>
        <dbReference type="ARBA" id="ARBA00055771"/>
    </source>
</evidence>
<dbReference type="InterPro" id="IPR012737">
    <property type="entry name" value="DhaK_L_YcgS"/>
</dbReference>
<dbReference type="SUPFAM" id="SSF101473">
    <property type="entry name" value="DhaL-like"/>
    <property type="match status" value="1"/>
</dbReference>
<evidence type="ECO:0000256" key="1">
    <source>
        <dbReference type="ARBA" id="ARBA00001113"/>
    </source>
</evidence>
<dbReference type="SMART" id="SM01120">
    <property type="entry name" value="Dak2"/>
    <property type="match status" value="1"/>
</dbReference>
<evidence type="ECO:0000256" key="2">
    <source>
        <dbReference type="ARBA" id="ARBA00004745"/>
    </source>
</evidence>
<comment type="caution">
    <text evidence="10">The sequence shown here is derived from an EMBL/GenBank/DDBJ whole genome shotgun (WGS) entry which is preliminary data.</text>
</comment>
<protein>
    <recommendedName>
        <fullName evidence="3">phosphoenolpyruvate--glycerone phosphotransferase</fullName>
        <ecNumber evidence="3">2.7.1.121</ecNumber>
    </recommendedName>
</protein>
<gene>
    <name evidence="10" type="ORF">FD01_GL001055</name>
</gene>
<dbReference type="PANTHER" id="PTHR28629:SF4">
    <property type="entry name" value="TRIOKINASE_FMN CYCLASE"/>
    <property type="match status" value="1"/>
</dbReference>
<dbReference type="NCBIfam" id="TIGR02365">
    <property type="entry name" value="dha_L_ycgS"/>
    <property type="match status" value="1"/>
</dbReference>
<accession>A0A0R1QTR2</accession>
<evidence type="ECO:0000256" key="6">
    <source>
        <dbReference type="ARBA" id="ARBA00022798"/>
    </source>
</evidence>
<dbReference type="RefSeq" id="WP_056963732.1">
    <property type="nucleotide sequence ID" value="NZ_AZEU01000150.1"/>
</dbReference>
<keyword evidence="11" id="KW-1185">Reference proteome</keyword>
<dbReference type="EC" id="2.7.1.121" evidence="3"/>
<dbReference type="EMBL" id="AZEU01000150">
    <property type="protein sequence ID" value="KRL44611.1"/>
    <property type="molecule type" value="Genomic_DNA"/>
</dbReference>
<evidence type="ECO:0000256" key="3">
    <source>
        <dbReference type="ARBA" id="ARBA00012095"/>
    </source>
</evidence>
<dbReference type="InterPro" id="IPR050861">
    <property type="entry name" value="Dihydroxyacetone_Kinase"/>
</dbReference>
<reference evidence="10 11" key="1">
    <citation type="journal article" date="2015" name="Genome Announc.">
        <title>Expanding the biotechnology potential of lactobacilli through comparative genomics of 213 strains and associated genera.</title>
        <authorList>
            <person name="Sun Z."/>
            <person name="Harris H.M."/>
            <person name="McCann A."/>
            <person name="Guo C."/>
            <person name="Argimon S."/>
            <person name="Zhang W."/>
            <person name="Yang X."/>
            <person name="Jeffery I.B."/>
            <person name="Cooney J.C."/>
            <person name="Kagawa T.F."/>
            <person name="Liu W."/>
            <person name="Song Y."/>
            <person name="Salvetti E."/>
            <person name="Wrobel A."/>
            <person name="Rasinkangas P."/>
            <person name="Parkhill J."/>
            <person name="Rea M.C."/>
            <person name="O'Sullivan O."/>
            <person name="Ritari J."/>
            <person name="Douillard F.P."/>
            <person name="Paul Ross R."/>
            <person name="Yang R."/>
            <person name="Briner A.E."/>
            <person name="Felis G.E."/>
            <person name="de Vos W.M."/>
            <person name="Barrangou R."/>
            <person name="Klaenhammer T.R."/>
            <person name="Caufield P.W."/>
            <person name="Cui Y."/>
            <person name="Zhang H."/>
            <person name="O'Toole P.W."/>
        </authorList>
    </citation>
    <scope>NUCLEOTIDE SEQUENCE [LARGE SCALE GENOMIC DNA]</scope>
    <source>
        <strain evidence="10 11">DSM 13343</strain>
    </source>
</reference>
<dbReference type="PANTHER" id="PTHR28629">
    <property type="entry name" value="TRIOKINASE/FMN CYCLASE"/>
    <property type="match status" value="1"/>
</dbReference>
<dbReference type="InterPro" id="IPR036117">
    <property type="entry name" value="DhaL_dom_sf"/>
</dbReference>
<comment type="subunit">
    <text evidence="7">Homodimer. The dihydroxyacetone kinase complex is composed of a homodimer of DhaM, a homodimer of DhaK and the subunit DhaL.</text>
</comment>
<sequence>MLTPEIARLWLNHFAALIDDNKAHLSDLDTPIGDADHGNNMARGMVALTEALQAKPDLDLAGVFKASAMALISKVGGASGPLYGTAFLEMAKTAKNSADLPTLLDAALAGVIKRGGAEVGDKTMVDAWTPLVKATHDGTLSQAVIDEAVASTEPLVAKKGRAAYLGERGIGHRDPGAESTGYLFKALLETEGTL</sequence>
<dbReference type="PATRIC" id="fig|1423769.4.peg.1143"/>
<dbReference type="GO" id="GO:0005829">
    <property type="term" value="C:cytosol"/>
    <property type="evidence" value="ECO:0007669"/>
    <property type="project" value="TreeGrafter"/>
</dbReference>
<dbReference type="GO" id="GO:0004371">
    <property type="term" value="F:glycerone kinase activity"/>
    <property type="evidence" value="ECO:0007669"/>
    <property type="project" value="InterPro"/>
</dbReference>
<dbReference type="AlphaFoldDB" id="A0A0R1QTR2"/>
<keyword evidence="4" id="KW-0808">Transferase</keyword>
<evidence type="ECO:0000256" key="7">
    <source>
        <dbReference type="ARBA" id="ARBA00046577"/>
    </source>
</evidence>